<comment type="caution">
    <text evidence="1">The sequence shown here is derived from an EMBL/GenBank/DDBJ whole genome shotgun (WGS) entry which is preliminary data.</text>
</comment>
<evidence type="ECO:0000313" key="2">
    <source>
        <dbReference type="Proteomes" id="UP001153076"/>
    </source>
</evidence>
<evidence type="ECO:0000313" key="1">
    <source>
        <dbReference type="EMBL" id="KAJ8442697.1"/>
    </source>
</evidence>
<proteinExistence type="predicted"/>
<dbReference type="AlphaFoldDB" id="A0A9Q1KH83"/>
<gene>
    <name evidence="1" type="ORF">Cgig2_001790</name>
</gene>
<accession>A0A9Q1KH83</accession>
<reference evidence="1" key="1">
    <citation type="submission" date="2022-04" db="EMBL/GenBank/DDBJ databases">
        <title>Carnegiea gigantea Genome sequencing and assembly v2.</title>
        <authorList>
            <person name="Copetti D."/>
            <person name="Sanderson M.J."/>
            <person name="Burquez A."/>
            <person name="Wojciechowski M.F."/>
        </authorList>
    </citation>
    <scope>NUCLEOTIDE SEQUENCE</scope>
    <source>
        <strain evidence="1">SGP5-SGP5p</strain>
        <tissue evidence="1">Aerial part</tissue>
    </source>
</reference>
<sequence>MEFPSLHNTREMADYVRESFIWCSRRATRPPLPLPEDHHILCPRFSLSEAERAAADSNFPEMVQAVFYAMLLNEAVELGVVHNFVAESLKSCLVGLRWTSFEAWMDRTIHELREAQFRRQIIGVEVYGPSDEEQGKPRERMEINLFPNFAGTKQATEYVRDNFQWVLRDSSAPSPRPLLVDYRGLCPRFELGVATRYAQESHIPEMVQIIFYAVVIDDAAELGLSHRLTIDCVMWAIRKLNWGPVEAWLEDNDRGLRRAQATRPANPPVSPLLAGGPSGGRTTSFPAFRDTAHAAESVKDNLRWPMREASSLHPNLLPLHFMAYCPEFDHIVAMQSAHATHIPEMVQVIFYAMVINDGAELRPTQRETGGSLMLDLQELRWDIIEAWLLSIQDKLKDAQVPHLVETIYCPRSRPVVTSRLRDAPFPSSNQK</sequence>
<keyword evidence="2" id="KW-1185">Reference proteome</keyword>
<organism evidence="1 2">
    <name type="scientific">Carnegiea gigantea</name>
    <dbReference type="NCBI Taxonomy" id="171969"/>
    <lineage>
        <taxon>Eukaryota</taxon>
        <taxon>Viridiplantae</taxon>
        <taxon>Streptophyta</taxon>
        <taxon>Embryophyta</taxon>
        <taxon>Tracheophyta</taxon>
        <taxon>Spermatophyta</taxon>
        <taxon>Magnoliopsida</taxon>
        <taxon>eudicotyledons</taxon>
        <taxon>Gunneridae</taxon>
        <taxon>Pentapetalae</taxon>
        <taxon>Caryophyllales</taxon>
        <taxon>Cactineae</taxon>
        <taxon>Cactaceae</taxon>
        <taxon>Cactoideae</taxon>
        <taxon>Echinocereeae</taxon>
        <taxon>Carnegiea</taxon>
    </lineage>
</organism>
<name>A0A9Q1KH83_9CARY</name>
<protein>
    <submittedName>
        <fullName evidence="1">Uncharacterized protein</fullName>
    </submittedName>
</protein>
<dbReference type="Proteomes" id="UP001153076">
    <property type="component" value="Unassembled WGS sequence"/>
</dbReference>
<dbReference type="EMBL" id="JAKOGI010000136">
    <property type="protein sequence ID" value="KAJ8442697.1"/>
    <property type="molecule type" value="Genomic_DNA"/>
</dbReference>